<dbReference type="InterPro" id="IPR000719">
    <property type="entry name" value="Prot_kinase_dom"/>
</dbReference>
<feature type="domain" description="Protein kinase" evidence="7">
    <location>
        <begin position="450"/>
        <end position="722"/>
    </location>
</feature>
<keyword evidence="9" id="KW-1185">Reference proteome</keyword>
<dbReference type="SUPFAM" id="SSF56112">
    <property type="entry name" value="Protein kinase-like (PK-like)"/>
    <property type="match status" value="1"/>
</dbReference>
<accession>A0ABR2YTP9</accession>
<evidence type="ECO:0000256" key="6">
    <source>
        <dbReference type="PROSITE-ProRule" id="PRU10141"/>
    </source>
</evidence>
<gene>
    <name evidence="8" type="ORF">WJX75_000182</name>
</gene>
<evidence type="ECO:0000256" key="2">
    <source>
        <dbReference type="ARBA" id="ARBA00022679"/>
    </source>
</evidence>
<name>A0ABR2YTP9_9CHLO</name>
<evidence type="ECO:0000256" key="1">
    <source>
        <dbReference type="ARBA" id="ARBA00022527"/>
    </source>
</evidence>
<evidence type="ECO:0000256" key="4">
    <source>
        <dbReference type="ARBA" id="ARBA00022777"/>
    </source>
</evidence>
<evidence type="ECO:0000313" key="8">
    <source>
        <dbReference type="EMBL" id="KAK9914755.1"/>
    </source>
</evidence>
<dbReference type="SMART" id="SM00666">
    <property type="entry name" value="PB1"/>
    <property type="match status" value="1"/>
</dbReference>
<sequence length="728" mass="79304">MEGGRQELLASSEASREQKVIKLRVSYGGSFQMDSSGRWGYKDGKSHLESLPLHFKYNDVAFRWTEKVKGDLTGLKYQLPGEELEPDALISVSDDNDLHEMFEEYFRGLALPGTPNTFRLRVFLFFDMIQEPLTPAEYQDGCAFFRTASGRRMRKQIYSHGEWEVSSLGSNASMNSAGTAAASRHHDEQAAIAAKDVEYLHAADQQGLEQDYMEEPEQWQDTILVNMQRASNVTCLVPYKLSDSAFGEMSEPSYPSSLTGLSGQRQGYTYRTQSWYASPEDDTAGALVTLNTVTSKKSKGDISAYATPAQSPRAVATGGSLALPSHISVFGDGQPEEEVIANPRGGGVRLPSHISAFGDGDEDDLAFAVKGLKGTAHLHPAADNTNCGGHPDHIGAGMHYGYGQQVVMSYEREPLVLGGSVAMMERSGSGSTNPSSAHYLQTHRIAKDEVKVLGRIGEGAFGEVSLATCAIFGKVAVKWLKPGKVAGHSASFWKEADTLAGLNHPNVLRFYGAVVASPDDPAVVGIMTEYMRGGSLSQFLMSYNQGVIPLRVRAELALHAVNGLAYLHEMHVVHFDLKPDNLLLDGPLILGGYGAHPVPTLKVADFGLSKHKWSNYVSGVKDLRGTLPYMAPELVSDPDHVSEKADVWSLGMVLWEMLTLQAPFQSLAPQQIIAGLMVGNMAPEVPHWCEPEWRGLMEACWEVNPSSRPAFRTLAGQLEKIIEAAPAI</sequence>
<proteinExistence type="predicted"/>
<keyword evidence="4" id="KW-0418">Kinase</keyword>
<evidence type="ECO:0000259" key="7">
    <source>
        <dbReference type="PROSITE" id="PS50011"/>
    </source>
</evidence>
<keyword evidence="3 6" id="KW-0547">Nucleotide-binding</keyword>
<dbReference type="PROSITE" id="PS50011">
    <property type="entry name" value="PROTEIN_KINASE_DOM"/>
    <property type="match status" value="1"/>
</dbReference>
<dbReference type="PRINTS" id="PR00109">
    <property type="entry name" value="TYRKINASE"/>
</dbReference>
<dbReference type="Gene3D" id="1.10.510.10">
    <property type="entry name" value="Transferase(Phosphotransferase) domain 1"/>
    <property type="match status" value="1"/>
</dbReference>
<evidence type="ECO:0000256" key="5">
    <source>
        <dbReference type="ARBA" id="ARBA00022840"/>
    </source>
</evidence>
<organism evidence="8 9">
    <name type="scientific">Coccomyxa subellipsoidea</name>
    <dbReference type="NCBI Taxonomy" id="248742"/>
    <lineage>
        <taxon>Eukaryota</taxon>
        <taxon>Viridiplantae</taxon>
        <taxon>Chlorophyta</taxon>
        <taxon>core chlorophytes</taxon>
        <taxon>Trebouxiophyceae</taxon>
        <taxon>Trebouxiophyceae incertae sedis</taxon>
        <taxon>Coccomyxaceae</taxon>
        <taxon>Coccomyxa</taxon>
    </lineage>
</organism>
<dbReference type="InterPro" id="IPR011009">
    <property type="entry name" value="Kinase-like_dom_sf"/>
</dbReference>
<dbReference type="Pfam" id="PF07714">
    <property type="entry name" value="PK_Tyr_Ser-Thr"/>
    <property type="match status" value="1"/>
</dbReference>
<evidence type="ECO:0000256" key="3">
    <source>
        <dbReference type="ARBA" id="ARBA00022741"/>
    </source>
</evidence>
<dbReference type="PROSITE" id="PS00108">
    <property type="entry name" value="PROTEIN_KINASE_ST"/>
    <property type="match status" value="1"/>
</dbReference>
<feature type="binding site" evidence="6">
    <location>
        <position position="478"/>
    </location>
    <ligand>
        <name>ATP</name>
        <dbReference type="ChEBI" id="CHEBI:30616"/>
    </ligand>
</feature>
<dbReference type="SUPFAM" id="SSF54277">
    <property type="entry name" value="CAD &amp; PB1 domains"/>
    <property type="match status" value="1"/>
</dbReference>
<dbReference type="InterPro" id="IPR008271">
    <property type="entry name" value="Ser/Thr_kinase_AS"/>
</dbReference>
<dbReference type="InterPro" id="IPR001245">
    <property type="entry name" value="Ser-Thr/Tyr_kinase_cat_dom"/>
</dbReference>
<dbReference type="InterPro" id="IPR000270">
    <property type="entry name" value="PB1_dom"/>
</dbReference>
<dbReference type="InterPro" id="IPR017441">
    <property type="entry name" value="Protein_kinase_ATP_BS"/>
</dbReference>
<keyword evidence="5 6" id="KW-0067">ATP-binding</keyword>
<dbReference type="SMART" id="SM00220">
    <property type="entry name" value="S_TKc"/>
    <property type="match status" value="1"/>
</dbReference>
<comment type="caution">
    <text evidence="8">The sequence shown here is derived from an EMBL/GenBank/DDBJ whole genome shotgun (WGS) entry which is preliminary data.</text>
</comment>
<dbReference type="Proteomes" id="UP001491310">
    <property type="component" value="Unassembled WGS sequence"/>
</dbReference>
<reference evidence="8 9" key="1">
    <citation type="journal article" date="2024" name="Nat. Commun.">
        <title>Phylogenomics reveals the evolutionary origins of lichenization in chlorophyte algae.</title>
        <authorList>
            <person name="Puginier C."/>
            <person name="Libourel C."/>
            <person name="Otte J."/>
            <person name="Skaloud P."/>
            <person name="Haon M."/>
            <person name="Grisel S."/>
            <person name="Petersen M."/>
            <person name="Berrin J.G."/>
            <person name="Delaux P.M."/>
            <person name="Dal Grande F."/>
            <person name="Keller J."/>
        </authorList>
    </citation>
    <scope>NUCLEOTIDE SEQUENCE [LARGE SCALE GENOMIC DNA]</scope>
    <source>
        <strain evidence="8 9">SAG 216-7</strain>
    </source>
</reference>
<keyword evidence="2" id="KW-0808">Transferase</keyword>
<evidence type="ECO:0000313" key="9">
    <source>
        <dbReference type="Proteomes" id="UP001491310"/>
    </source>
</evidence>
<dbReference type="EMBL" id="JALJOT010000005">
    <property type="protein sequence ID" value="KAK9914755.1"/>
    <property type="molecule type" value="Genomic_DNA"/>
</dbReference>
<dbReference type="PROSITE" id="PS00107">
    <property type="entry name" value="PROTEIN_KINASE_ATP"/>
    <property type="match status" value="1"/>
</dbReference>
<dbReference type="PANTHER" id="PTHR44329">
    <property type="entry name" value="SERINE/THREONINE-PROTEIN KINASE TNNI3K-RELATED"/>
    <property type="match status" value="1"/>
</dbReference>
<dbReference type="InterPro" id="IPR051681">
    <property type="entry name" value="Ser/Thr_Kinases-Pseudokinases"/>
</dbReference>
<keyword evidence="1" id="KW-0723">Serine/threonine-protein kinase</keyword>
<protein>
    <recommendedName>
        <fullName evidence="7">Protein kinase domain-containing protein</fullName>
    </recommendedName>
</protein>
<dbReference type="PANTHER" id="PTHR44329:SF25">
    <property type="entry name" value="PROTEIN KINASE DOMAIN-CONTAINING PROTEIN"/>
    <property type="match status" value="1"/>
</dbReference>